<protein>
    <submittedName>
        <fullName evidence="2">Uncharacterized protein</fullName>
    </submittedName>
</protein>
<dbReference type="AlphaFoldDB" id="A0A6J4JIA2"/>
<accession>A0A6J4JIA2</accession>
<proteinExistence type="predicted"/>
<name>A0A6J4JIA2_9CHLR</name>
<organism evidence="2">
    <name type="scientific">uncultured Chloroflexia bacterium</name>
    <dbReference type="NCBI Taxonomy" id="1672391"/>
    <lineage>
        <taxon>Bacteria</taxon>
        <taxon>Bacillati</taxon>
        <taxon>Chloroflexota</taxon>
        <taxon>Chloroflexia</taxon>
        <taxon>environmental samples</taxon>
    </lineage>
</organism>
<sequence>MADQQPFCGARDGRHRRDLTSLPS</sequence>
<gene>
    <name evidence="2" type="ORF">AVDCRST_MAG93-3117</name>
</gene>
<evidence type="ECO:0000256" key="1">
    <source>
        <dbReference type="SAM" id="MobiDB-lite"/>
    </source>
</evidence>
<feature type="region of interest" description="Disordered" evidence="1">
    <location>
        <begin position="1"/>
        <end position="24"/>
    </location>
</feature>
<dbReference type="EMBL" id="CADCTR010001066">
    <property type="protein sequence ID" value="CAA9279847.1"/>
    <property type="molecule type" value="Genomic_DNA"/>
</dbReference>
<reference evidence="2" key="1">
    <citation type="submission" date="2020-02" db="EMBL/GenBank/DDBJ databases">
        <authorList>
            <person name="Meier V. D."/>
        </authorList>
    </citation>
    <scope>NUCLEOTIDE SEQUENCE</scope>
    <source>
        <strain evidence="2">AVDCRST_MAG93</strain>
    </source>
</reference>
<feature type="non-terminal residue" evidence="2">
    <location>
        <position position="24"/>
    </location>
</feature>
<evidence type="ECO:0000313" key="2">
    <source>
        <dbReference type="EMBL" id="CAA9279847.1"/>
    </source>
</evidence>